<dbReference type="PANTHER" id="PTHR30071">
    <property type="entry name" value="HEME EXPORTER PROTEIN C"/>
    <property type="match status" value="1"/>
</dbReference>
<comment type="subcellular location">
    <subcellularLocation>
        <location evidence="1">Membrane</location>
        <topology evidence="1">Multi-pass membrane protein</topology>
    </subcellularLocation>
    <subcellularLocation>
        <location evidence="6">Plastid</location>
        <location evidence="6">Chloroplast thylakoid membrane</location>
        <topology evidence="6">Multi-pass membrane protein</topology>
    </subcellularLocation>
</comment>
<dbReference type="HAMAP" id="MF_01391">
    <property type="entry name" value="CytC_CcsA"/>
    <property type="match status" value="1"/>
</dbReference>
<comment type="function">
    <text evidence="6">Required during biogenesis of c-type cytochromes (cytochrome c6 and cytochrome f) at the step of heme attachment.</text>
</comment>
<dbReference type="PANTHER" id="PTHR30071:SF1">
    <property type="entry name" value="CYTOCHROME B_B6 PROTEIN-RELATED"/>
    <property type="match status" value="1"/>
</dbReference>
<dbReference type="InterPro" id="IPR002541">
    <property type="entry name" value="Cyt_c_assembly"/>
</dbReference>
<dbReference type="AlphaFoldDB" id="A0AAT9USZ5"/>
<evidence type="ECO:0000256" key="4">
    <source>
        <dbReference type="ARBA" id="ARBA00022989"/>
    </source>
</evidence>
<feature type="transmembrane region" description="Helical" evidence="6">
    <location>
        <begin position="225"/>
        <end position="248"/>
    </location>
</feature>
<evidence type="ECO:0000256" key="6">
    <source>
        <dbReference type="HAMAP-Rule" id="MF_01391"/>
    </source>
</evidence>
<sequence>MTLTISEQILVHISFSCLFFVTLIYWSQFLCVDNEALNVWGRIGMIIASICITGFLLTRWTSSKQFPLSNLYESAMFLSWSLTLIHLIVESRSRSIFLSIITAPSAMLAHGFATLGLPLEMQESIPLVPALQSHWLIMHVTMMILSYATLLCGSLLAITLLIVTATKKKNFELFKIYTNSFFDSLTFWNRAKAIENSTNSSELQKNAYFFINFRKWQLIEELDNWSYRIISSGFPLLTIGILSGAVWANEAWGSYWNWDPKETWALITWLIFAIYLHTRMTRSWRGKRSAFIASLGFYIIWICYLGVNLLGRGLHSYGWIISN</sequence>
<proteinExistence type="inferred from homology"/>
<evidence type="ECO:0000259" key="7">
    <source>
        <dbReference type="Pfam" id="PF01578"/>
    </source>
</evidence>
<evidence type="ECO:0000256" key="5">
    <source>
        <dbReference type="ARBA" id="ARBA00023136"/>
    </source>
</evidence>
<dbReference type="NCBIfam" id="TIGR03144">
    <property type="entry name" value="cytochr_II_ccsB"/>
    <property type="match status" value="1"/>
</dbReference>
<keyword evidence="6" id="KW-0793">Thylakoid</keyword>
<feature type="transmembrane region" description="Helical" evidence="6">
    <location>
        <begin position="263"/>
        <end position="278"/>
    </location>
</feature>
<dbReference type="Pfam" id="PF01578">
    <property type="entry name" value="Cytochrom_C_asm"/>
    <property type="match status" value="1"/>
</dbReference>
<dbReference type="GO" id="GO:0017004">
    <property type="term" value="P:cytochrome complex assembly"/>
    <property type="evidence" value="ECO:0007669"/>
    <property type="project" value="UniProtKB-UniRule"/>
</dbReference>
<comment type="similarity">
    <text evidence="6">Belongs to the CcmF/CycK/Ccl1/NrfE/CcsA family.</text>
</comment>
<keyword evidence="3 6" id="KW-0201">Cytochrome c-type biogenesis</keyword>
<dbReference type="InterPro" id="IPR045062">
    <property type="entry name" value="Cyt_c_biogenesis_CcsA/CcmC"/>
</dbReference>
<feature type="transmembrane region" description="Helical" evidence="6">
    <location>
        <begin position="12"/>
        <end position="32"/>
    </location>
</feature>
<feature type="transmembrane region" description="Helical" evidence="6">
    <location>
        <begin position="290"/>
        <end position="310"/>
    </location>
</feature>
<keyword evidence="8" id="KW-0150">Chloroplast</keyword>
<keyword evidence="8" id="KW-0934">Plastid</keyword>
<dbReference type="GO" id="GO:0009535">
    <property type="term" value="C:chloroplast thylakoid membrane"/>
    <property type="evidence" value="ECO:0007669"/>
    <property type="project" value="UniProtKB-SubCell"/>
</dbReference>
<geneLocation type="chloroplast" evidence="8"/>
<evidence type="ECO:0000313" key="8">
    <source>
        <dbReference type="EMBL" id="WIL06275.1"/>
    </source>
</evidence>
<evidence type="ECO:0000256" key="1">
    <source>
        <dbReference type="ARBA" id="ARBA00004141"/>
    </source>
</evidence>
<gene>
    <name evidence="6 8" type="primary">ccsA</name>
</gene>
<accession>A0AAT9USZ5</accession>
<reference evidence="8" key="1">
    <citation type="submission" date="2022-05" db="EMBL/GenBank/DDBJ databases">
        <authorList>
            <person name="Xin L.B."/>
        </authorList>
    </citation>
    <scope>NUCLEOTIDE SEQUENCE</scope>
</reference>
<organism evidence="8">
    <name type="scientific">Pallavicinia longispina</name>
    <dbReference type="NCBI Taxonomy" id="280536"/>
    <lineage>
        <taxon>Eukaryota</taxon>
        <taxon>Viridiplantae</taxon>
        <taxon>Streptophyta</taxon>
        <taxon>Embryophyta</taxon>
        <taxon>Marchantiophyta</taxon>
        <taxon>Jungermanniopsida</taxon>
        <taxon>Pelliidae</taxon>
        <taxon>Pallaviciniales</taxon>
        <taxon>Pallaviciniineae</taxon>
        <taxon>Pallaviciniaceae</taxon>
        <taxon>Pallavicinia</taxon>
    </lineage>
</organism>
<feature type="transmembrane region" description="Helical" evidence="6">
    <location>
        <begin position="39"/>
        <end position="58"/>
    </location>
</feature>
<evidence type="ECO:0000256" key="2">
    <source>
        <dbReference type="ARBA" id="ARBA00022692"/>
    </source>
</evidence>
<protein>
    <recommendedName>
        <fullName evidence="6">Cytochrome c biogenesis protein CcsA</fullName>
    </recommendedName>
</protein>
<feature type="domain" description="Cytochrome c assembly protein" evidence="7">
    <location>
        <begin position="68"/>
        <end position="315"/>
    </location>
</feature>
<keyword evidence="4 6" id="KW-1133">Transmembrane helix</keyword>
<keyword evidence="2 6" id="KW-0812">Transmembrane</keyword>
<dbReference type="GO" id="GO:0005886">
    <property type="term" value="C:plasma membrane"/>
    <property type="evidence" value="ECO:0007669"/>
    <property type="project" value="TreeGrafter"/>
</dbReference>
<feature type="transmembrane region" description="Helical" evidence="6">
    <location>
        <begin position="70"/>
        <end position="89"/>
    </location>
</feature>
<reference evidence="8" key="2">
    <citation type="submission" date="2024-06" db="EMBL/GenBank/DDBJ databases">
        <title>The complete chloroplast genome analyse of Pallavicinia longispina.</title>
        <authorList>
            <person name="Ming S.Z."/>
            <person name="Ying F.M."/>
            <person name="Ying Y."/>
        </authorList>
    </citation>
    <scope>NUCLEOTIDE SEQUENCE</scope>
</reference>
<dbReference type="InterPro" id="IPR017562">
    <property type="entry name" value="Cyt_c_biogenesis_CcsA"/>
</dbReference>
<keyword evidence="5 6" id="KW-0472">Membrane</keyword>
<dbReference type="EMBL" id="ON494491">
    <property type="protein sequence ID" value="WIL06275.1"/>
    <property type="molecule type" value="Genomic_DNA"/>
</dbReference>
<feature type="transmembrane region" description="Helical" evidence="6">
    <location>
        <begin position="137"/>
        <end position="163"/>
    </location>
</feature>
<dbReference type="GO" id="GO:0020037">
    <property type="term" value="F:heme binding"/>
    <property type="evidence" value="ECO:0007669"/>
    <property type="project" value="InterPro"/>
</dbReference>
<comment type="subunit">
    <text evidence="6">May interact with Ccs1.</text>
</comment>
<evidence type="ECO:0000256" key="3">
    <source>
        <dbReference type="ARBA" id="ARBA00022748"/>
    </source>
</evidence>
<feature type="transmembrane region" description="Helical" evidence="6">
    <location>
        <begin position="96"/>
        <end position="117"/>
    </location>
</feature>
<name>A0AAT9USZ5_9MARC</name>